<dbReference type="OrthoDB" id="202672at2759"/>
<keyword evidence="1" id="KW-0812">Transmembrane</keyword>
<keyword evidence="3" id="KW-1185">Reference proteome</keyword>
<evidence type="ECO:0000313" key="3">
    <source>
        <dbReference type="Proteomes" id="UP000022910"/>
    </source>
</evidence>
<evidence type="ECO:0000256" key="1">
    <source>
        <dbReference type="SAM" id="Phobius"/>
    </source>
</evidence>
<evidence type="ECO:0000313" key="2">
    <source>
        <dbReference type="EMBL" id="EXX50962.1"/>
    </source>
</evidence>
<keyword evidence="1" id="KW-0472">Membrane</keyword>
<reference evidence="2 3" key="1">
    <citation type="submission" date="2014-02" db="EMBL/GenBank/DDBJ databases">
        <title>Single nucleus genome sequencing reveals high similarity among nuclei of an endomycorrhizal fungus.</title>
        <authorList>
            <person name="Lin K."/>
            <person name="Geurts R."/>
            <person name="Zhang Z."/>
            <person name="Limpens E."/>
            <person name="Saunders D.G."/>
            <person name="Mu D."/>
            <person name="Pang E."/>
            <person name="Cao H."/>
            <person name="Cha H."/>
            <person name="Lin T."/>
            <person name="Zhou Q."/>
            <person name="Shang Y."/>
            <person name="Li Y."/>
            <person name="Ivanov S."/>
            <person name="Sharma T."/>
            <person name="Velzen R.V."/>
            <person name="Ruijter N.D."/>
            <person name="Aanen D.K."/>
            <person name="Win J."/>
            <person name="Kamoun S."/>
            <person name="Bisseling T."/>
            <person name="Huang S."/>
        </authorList>
    </citation>
    <scope>NUCLEOTIDE SEQUENCE [LARGE SCALE GENOMIC DNA]</scope>
    <source>
        <strain evidence="3">DAOM197198w</strain>
    </source>
</reference>
<protein>
    <submittedName>
        <fullName evidence="2">Uncharacterized protein</fullName>
    </submittedName>
</protein>
<comment type="caution">
    <text evidence="2">The sequence shown here is derived from an EMBL/GenBank/DDBJ whole genome shotgun (WGS) entry which is preliminary data.</text>
</comment>
<name>A0A015I1W0_RHIIW</name>
<dbReference type="EMBL" id="JEMT01029751">
    <property type="protein sequence ID" value="EXX50962.1"/>
    <property type="molecule type" value="Genomic_DNA"/>
</dbReference>
<dbReference type="SMR" id="A0A015I1W0"/>
<sequence length="69" mass="8124">MISSIRNYFTVKNYQSEVSTSTIEPWERVLFNSVIAMSITLFMYTAFANFPEQNFNFHHSIGDYHSFCL</sequence>
<dbReference type="HOGENOM" id="CLU_122021_3_1_1"/>
<keyword evidence="1" id="KW-1133">Transmembrane helix</keyword>
<accession>A0A015I1W0</accession>
<organism evidence="2 3">
    <name type="scientific">Rhizophagus irregularis (strain DAOM 197198w)</name>
    <name type="common">Glomus intraradices</name>
    <dbReference type="NCBI Taxonomy" id="1432141"/>
    <lineage>
        <taxon>Eukaryota</taxon>
        <taxon>Fungi</taxon>
        <taxon>Fungi incertae sedis</taxon>
        <taxon>Mucoromycota</taxon>
        <taxon>Glomeromycotina</taxon>
        <taxon>Glomeromycetes</taxon>
        <taxon>Glomerales</taxon>
        <taxon>Glomeraceae</taxon>
        <taxon>Rhizophagus</taxon>
    </lineage>
</organism>
<proteinExistence type="predicted"/>
<feature type="transmembrane region" description="Helical" evidence="1">
    <location>
        <begin position="29"/>
        <end position="50"/>
    </location>
</feature>
<dbReference type="AlphaFoldDB" id="A0A015I1W0"/>
<gene>
    <name evidence="2" type="ORF">RirG_265900</name>
</gene>
<dbReference type="Proteomes" id="UP000022910">
    <property type="component" value="Unassembled WGS sequence"/>
</dbReference>